<dbReference type="Gene3D" id="1.10.287.370">
    <property type="match status" value="1"/>
</dbReference>
<dbReference type="Proteomes" id="UP000006757">
    <property type="component" value="Unassembled WGS sequence"/>
</dbReference>
<name>K1VV45_TRIAC</name>
<evidence type="ECO:0000256" key="1">
    <source>
        <dbReference type="ARBA" id="ARBA00010048"/>
    </source>
</evidence>
<dbReference type="CDD" id="cd23157">
    <property type="entry name" value="Prefoldin_5"/>
    <property type="match status" value="1"/>
</dbReference>
<dbReference type="PANTHER" id="PTHR12674:SF2">
    <property type="entry name" value="PREFOLDIN SUBUNIT 5"/>
    <property type="match status" value="1"/>
</dbReference>
<protein>
    <recommendedName>
        <fullName evidence="5">Prefoldin subunit 5</fullName>
    </recommendedName>
</protein>
<comment type="caution">
    <text evidence="3">The sequence shown here is derived from an EMBL/GenBank/DDBJ whole genome shotgun (WGS) entry which is preliminary data.</text>
</comment>
<dbReference type="HOGENOM" id="CLU_091867_0_1_1"/>
<accession>K1VV45</accession>
<dbReference type="EMBL" id="AMBO01000225">
    <property type="protein sequence ID" value="EKD04406.1"/>
    <property type="molecule type" value="Genomic_DNA"/>
</dbReference>
<dbReference type="InParanoid" id="K1VV45"/>
<evidence type="ECO:0000313" key="4">
    <source>
        <dbReference type="Proteomes" id="UP000006757"/>
    </source>
</evidence>
<dbReference type="GO" id="GO:0005737">
    <property type="term" value="C:cytoplasm"/>
    <property type="evidence" value="ECO:0007669"/>
    <property type="project" value="TreeGrafter"/>
</dbReference>
<dbReference type="AlphaFoldDB" id="K1VV45"/>
<dbReference type="Pfam" id="PF02996">
    <property type="entry name" value="Prefoldin"/>
    <property type="match status" value="1"/>
</dbReference>
<dbReference type="InterPro" id="IPR011599">
    <property type="entry name" value="PFD_alpha_archaea"/>
</dbReference>
<dbReference type="NCBIfam" id="TIGR00293">
    <property type="entry name" value="prefoldin subunit alpha"/>
    <property type="match status" value="1"/>
</dbReference>
<dbReference type="OrthoDB" id="10267474at2759"/>
<proteinExistence type="inferred from homology"/>
<dbReference type="STRING" id="1220162.K1VV45"/>
<dbReference type="eggNOG" id="KOG3048">
    <property type="taxonomic scope" value="Eukaryota"/>
</dbReference>
<organism evidence="3 4">
    <name type="scientific">Trichosporon asahii var. asahii (strain CBS 8904)</name>
    <name type="common">Yeast</name>
    <dbReference type="NCBI Taxonomy" id="1220162"/>
    <lineage>
        <taxon>Eukaryota</taxon>
        <taxon>Fungi</taxon>
        <taxon>Dikarya</taxon>
        <taxon>Basidiomycota</taxon>
        <taxon>Agaricomycotina</taxon>
        <taxon>Tremellomycetes</taxon>
        <taxon>Trichosporonales</taxon>
        <taxon>Trichosporonaceae</taxon>
        <taxon>Trichosporon</taxon>
    </lineage>
</organism>
<feature type="coiled-coil region" evidence="2">
    <location>
        <begin position="146"/>
        <end position="173"/>
    </location>
</feature>
<evidence type="ECO:0008006" key="5">
    <source>
        <dbReference type="Google" id="ProtNLM"/>
    </source>
</evidence>
<keyword evidence="2" id="KW-0175">Coiled coil</keyword>
<reference evidence="3 4" key="1">
    <citation type="journal article" date="2012" name="Eukaryot. Cell">
        <title>Genome sequence of the Trichosporon asahii environmental strain CBS 8904.</title>
        <authorList>
            <person name="Yang R.Y."/>
            <person name="Li H.T."/>
            <person name="Zhu H."/>
            <person name="Zhou G.P."/>
            <person name="Wang M."/>
            <person name="Wang L."/>
        </authorList>
    </citation>
    <scope>NUCLEOTIDE SEQUENCE [LARGE SCALE GENOMIC DNA]</scope>
    <source>
        <strain evidence="3 4">CBS 8904</strain>
    </source>
</reference>
<keyword evidence="4" id="KW-1185">Reference proteome</keyword>
<dbReference type="InterPro" id="IPR004127">
    <property type="entry name" value="Prefoldin_subunit_alpha"/>
</dbReference>
<sequence>MAEQQVQLTDLDPEQLQQVKKQLDEVGRGAVWAEWASSWGSTTFPGGGTSATAGNVASMASLAELDHLTNSFGQLKQAQGKFRSCVNDIDALTPDTLDREVLVPLTSSLYVPGKLGDTSHLIVDVGTGYYVKKSRPEAAKHYTGKAEFVGKNLETLQKTIERKQDNLQSVIQVLQMKLQQAQQPQQAAK</sequence>
<dbReference type="GO" id="GO:1990113">
    <property type="term" value="P:RNA polymerase I assembly"/>
    <property type="evidence" value="ECO:0007669"/>
    <property type="project" value="TreeGrafter"/>
</dbReference>
<evidence type="ECO:0000313" key="3">
    <source>
        <dbReference type="EMBL" id="EKD04406.1"/>
    </source>
</evidence>
<gene>
    <name evidence="3" type="ORF">A1Q2_01290</name>
</gene>
<dbReference type="PANTHER" id="PTHR12674">
    <property type="entry name" value="PREFOLDIN SUBUNIT 5"/>
    <property type="match status" value="1"/>
</dbReference>
<dbReference type="InterPro" id="IPR009053">
    <property type="entry name" value="Prefoldin"/>
</dbReference>
<dbReference type="FunCoup" id="K1VV45">
    <property type="interactions" value="505"/>
</dbReference>
<dbReference type="GO" id="GO:0006457">
    <property type="term" value="P:protein folding"/>
    <property type="evidence" value="ECO:0007669"/>
    <property type="project" value="InterPro"/>
</dbReference>
<dbReference type="GO" id="GO:1990114">
    <property type="term" value="P:RNA polymerase II core complex assembly"/>
    <property type="evidence" value="ECO:0007669"/>
    <property type="project" value="TreeGrafter"/>
</dbReference>
<comment type="similarity">
    <text evidence="1">Belongs to the prefoldin subunit alpha family.</text>
</comment>
<dbReference type="SUPFAM" id="SSF46579">
    <property type="entry name" value="Prefoldin"/>
    <property type="match status" value="1"/>
</dbReference>
<dbReference type="GO" id="GO:0051082">
    <property type="term" value="F:unfolded protein binding"/>
    <property type="evidence" value="ECO:0007669"/>
    <property type="project" value="InterPro"/>
</dbReference>
<evidence type="ECO:0000256" key="2">
    <source>
        <dbReference type="SAM" id="Coils"/>
    </source>
</evidence>
<dbReference type="GO" id="GO:1990115">
    <property type="term" value="P:RNA polymerase III assembly"/>
    <property type="evidence" value="ECO:0007669"/>
    <property type="project" value="TreeGrafter"/>
</dbReference>
<dbReference type="GO" id="GO:0016272">
    <property type="term" value="C:prefoldin complex"/>
    <property type="evidence" value="ECO:0007669"/>
    <property type="project" value="InterPro"/>
</dbReference>